<keyword evidence="2" id="KW-0472">Membrane</keyword>
<keyword evidence="2" id="KW-1133">Transmembrane helix</keyword>
<evidence type="ECO:0000256" key="2">
    <source>
        <dbReference type="SAM" id="Phobius"/>
    </source>
</evidence>
<feature type="region of interest" description="Disordered" evidence="1">
    <location>
        <begin position="31"/>
        <end position="78"/>
    </location>
</feature>
<evidence type="ECO:0000256" key="1">
    <source>
        <dbReference type="SAM" id="MobiDB-lite"/>
    </source>
</evidence>
<evidence type="ECO:0000313" key="4">
    <source>
        <dbReference type="Proteomes" id="UP001314263"/>
    </source>
</evidence>
<evidence type="ECO:0000313" key="3">
    <source>
        <dbReference type="EMBL" id="CAK0784334.1"/>
    </source>
</evidence>
<dbReference type="Proteomes" id="UP001314263">
    <property type="component" value="Unassembled WGS sequence"/>
</dbReference>
<proteinExistence type="predicted"/>
<accession>A0AAV1IAD4</accession>
<organism evidence="3 4">
    <name type="scientific">Coccomyxa viridis</name>
    <dbReference type="NCBI Taxonomy" id="1274662"/>
    <lineage>
        <taxon>Eukaryota</taxon>
        <taxon>Viridiplantae</taxon>
        <taxon>Chlorophyta</taxon>
        <taxon>core chlorophytes</taxon>
        <taxon>Trebouxiophyceae</taxon>
        <taxon>Trebouxiophyceae incertae sedis</taxon>
        <taxon>Coccomyxaceae</taxon>
        <taxon>Coccomyxa</taxon>
    </lineage>
</organism>
<protein>
    <submittedName>
        <fullName evidence="3">Uncharacterized protein</fullName>
    </submittedName>
</protein>
<reference evidence="3 4" key="1">
    <citation type="submission" date="2023-10" db="EMBL/GenBank/DDBJ databases">
        <authorList>
            <person name="Maclean D."/>
            <person name="Macfadyen A."/>
        </authorList>
    </citation>
    <scope>NUCLEOTIDE SEQUENCE [LARGE SCALE GENOMIC DNA]</scope>
</reference>
<feature type="compositionally biased region" description="Polar residues" evidence="1">
    <location>
        <begin position="31"/>
        <end position="44"/>
    </location>
</feature>
<dbReference type="AlphaFoldDB" id="A0AAV1IAD4"/>
<feature type="region of interest" description="Disordered" evidence="1">
    <location>
        <begin position="1"/>
        <end position="20"/>
    </location>
</feature>
<keyword evidence="2" id="KW-0812">Transmembrane</keyword>
<feature type="transmembrane region" description="Helical" evidence="2">
    <location>
        <begin position="137"/>
        <end position="158"/>
    </location>
</feature>
<comment type="caution">
    <text evidence="3">The sequence shown here is derived from an EMBL/GenBank/DDBJ whole genome shotgun (WGS) entry which is preliminary data.</text>
</comment>
<name>A0AAV1IAD4_9CHLO</name>
<keyword evidence="4" id="KW-1185">Reference proteome</keyword>
<dbReference type="EMBL" id="CAUYUE010000010">
    <property type="protein sequence ID" value="CAK0784334.1"/>
    <property type="molecule type" value="Genomic_DNA"/>
</dbReference>
<sequence length="290" mass="31203">MESPRRSHGGTEGPAKCPAFGSVSMSMALQKTSGASTLGSSPASQVYKRHKTASKSRSQDSKGAELDEYSTMGTSSSGCPQDMCHEADLGNATEQDRCPMCHQHMPHPLAIDVAGSVNSNCSKRMPNALKQHSGQSIALHLLTNGGVLLAMHLGHLAVRWAKRRRRHRQPPGAPVAEVVAPMEREAPKSRCYPHQQAPVIAERSSRSSDVCCTERLASHAIVAFSTAFNRIKSSRKSDGQQACKSASSLDAHPQRLISVAPLSQQHLGNALYQYAALAQQQPSPIVRGRK</sequence>
<gene>
    <name evidence="3" type="ORF">CVIRNUC_007538</name>
</gene>